<sequence>MSMPETPDTPLRRSKRARKQINYNDDAGDEHGPSHESHSSRPPASEEKKRTVRMKRGLLQRIKEFPLDVVFDIFSHLTPHDLLNLSRTSKDLRKLLLSRSTTSVWRLSRSNVSGLPECPDDMSEPAYAHLCFDLRCHHCEGKQPAVNMLWHCRTRSCHACLEGPFYTTEQLDYDYPHGIIDQSFYPTDMNLDLWALIRHRGDTVRKEHQNYVFYCPASLKRELTKANHDISGWRAKKIEEGEKVHENAQQLAKWWKTVCAERQADLQRRRKEREDAILQRLADSGWAEELAIQKRLNGLRVLREFKLGSQAKKLTDKDWNELEPKLEEALEKAKESRLAIEFREKCWRRYVMFKDLLTTELNKLPWNTIGPNVFDLAGLPECRQFLSMPIEHELTRADLVDLISSLPEIRAKWIDDRQKDLINLLKTHGIRGVTSNTLYHASTIFVCKTCRALCVYPRPLMHHCRRANTLLGKVAQPSFQHFMDYMCGKAWDIGGYSFDETLSRRAQGILEACGLPPNATVDQVKDSECWLEPRDSRSDGQVRTFFPAARAMYQGLRDRNRPEENWTIANEQDTTRAIATSIRPCSVSQVMCKHCLTLVSGPCILDHLKDEHNLTRCMSKDVELPVDAQPFALHHHRVDISLVDTNHTE</sequence>
<dbReference type="CDD" id="cd09917">
    <property type="entry name" value="F-box_SF"/>
    <property type="match status" value="1"/>
</dbReference>
<keyword evidence="4" id="KW-1185">Reference proteome</keyword>
<comment type="caution">
    <text evidence="3">The sequence shown here is derived from an EMBL/GenBank/DDBJ whole genome shotgun (WGS) entry which is preliminary data.</text>
</comment>
<reference evidence="3 4" key="1">
    <citation type="submission" date="2024-02" db="EMBL/GenBank/DDBJ databases">
        <title>A draft genome for the cacao thread blight pathogen Marasmius crinis-equi.</title>
        <authorList>
            <person name="Cohen S.P."/>
            <person name="Baruah I.K."/>
            <person name="Amoako-Attah I."/>
            <person name="Bukari Y."/>
            <person name="Meinhardt L.W."/>
            <person name="Bailey B.A."/>
        </authorList>
    </citation>
    <scope>NUCLEOTIDE SEQUENCE [LARGE SCALE GENOMIC DNA]</scope>
    <source>
        <strain evidence="3 4">GH-76</strain>
    </source>
</reference>
<name>A0ABR3EV56_9AGAR</name>
<dbReference type="SUPFAM" id="SSF81383">
    <property type="entry name" value="F-box domain"/>
    <property type="match status" value="1"/>
</dbReference>
<accession>A0ABR3EV56</accession>
<dbReference type="Pfam" id="PF00646">
    <property type="entry name" value="F-box"/>
    <property type="match status" value="1"/>
</dbReference>
<evidence type="ECO:0000259" key="2">
    <source>
        <dbReference type="PROSITE" id="PS50181"/>
    </source>
</evidence>
<dbReference type="EMBL" id="JBAHYK010001775">
    <property type="protein sequence ID" value="KAL0566785.1"/>
    <property type="molecule type" value="Genomic_DNA"/>
</dbReference>
<evidence type="ECO:0000313" key="3">
    <source>
        <dbReference type="EMBL" id="KAL0566785.1"/>
    </source>
</evidence>
<gene>
    <name evidence="3" type="ORF">V5O48_015221</name>
</gene>
<protein>
    <recommendedName>
        <fullName evidence="2">F-box domain-containing protein</fullName>
    </recommendedName>
</protein>
<dbReference type="InterPro" id="IPR036047">
    <property type="entry name" value="F-box-like_dom_sf"/>
</dbReference>
<organism evidence="3 4">
    <name type="scientific">Marasmius crinis-equi</name>
    <dbReference type="NCBI Taxonomy" id="585013"/>
    <lineage>
        <taxon>Eukaryota</taxon>
        <taxon>Fungi</taxon>
        <taxon>Dikarya</taxon>
        <taxon>Basidiomycota</taxon>
        <taxon>Agaricomycotina</taxon>
        <taxon>Agaricomycetes</taxon>
        <taxon>Agaricomycetidae</taxon>
        <taxon>Agaricales</taxon>
        <taxon>Marasmiineae</taxon>
        <taxon>Marasmiaceae</taxon>
        <taxon>Marasmius</taxon>
    </lineage>
</organism>
<dbReference type="PROSITE" id="PS50181">
    <property type="entry name" value="FBOX"/>
    <property type="match status" value="1"/>
</dbReference>
<dbReference type="SMART" id="SM00256">
    <property type="entry name" value="FBOX"/>
    <property type="match status" value="1"/>
</dbReference>
<feature type="domain" description="F-box" evidence="2">
    <location>
        <begin position="59"/>
        <end position="108"/>
    </location>
</feature>
<dbReference type="Gene3D" id="1.20.1280.50">
    <property type="match status" value="1"/>
</dbReference>
<feature type="region of interest" description="Disordered" evidence="1">
    <location>
        <begin position="1"/>
        <end position="51"/>
    </location>
</feature>
<evidence type="ECO:0000256" key="1">
    <source>
        <dbReference type="SAM" id="MobiDB-lite"/>
    </source>
</evidence>
<proteinExistence type="predicted"/>
<dbReference type="Proteomes" id="UP001465976">
    <property type="component" value="Unassembled WGS sequence"/>
</dbReference>
<dbReference type="InterPro" id="IPR001810">
    <property type="entry name" value="F-box_dom"/>
</dbReference>
<feature type="compositionally biased region" description="Basic and acidic residues" evidence="1">
    <location>
        <begin position="29"/>
        <end position="49"/>
    </location>
</feature>
<evidence type="ECO:0000313" key="4">
    <source>
        <dbReference type="Proteomes" id="UP001465976"/>
    </source>
</evidence>